<reference evidence="2 3" key="1">
    <citation type="submission" date="2021-06" db="EMBL/GenBank/DDBJ databases">
        <authorList>
            <person name="Palmer J.M."/>
        </authorList>
    </citation>
    <scope>NUCLEOTIDE SEQUENCE [LARGE SCALE GENOMIC DNA]</scope>
    <source>
        <strain evidence="3">if_2019</strain>
        <tissue evidence="2">Muscle</tissue>
    </source>
</reference>
<feature type="signal peptide" evidence="1">
    <location>
        <begin position="1"/>
        <end position="30"/>
    </location>
</feature>
<proteinExistence type="predicted"/>
<evidence type="ECO:0000313" key="3">
    <source>
        <dbReference type="Proteomes" id="UP001482620"/>
    </source>
</evidence>
<comment type="caution">
    <text evidence="2">The sequence shown here is derived from an EMBL/GenBank/DDBJ whole genome shotgun (WGS) entry which is preliminary data.</text>
</comment>
<dbReference type="Proteomes" id="UP001482620">
    <property type="component" value="Unassembled WGS sequence"/>
</dbReference>
<organism evidence="2 3">
    <name type="scientific">Ilyodon furcidens</name>
    <name type="common">goldbreast splitfin</name>
    <dbReference type="NCBI Taxonomy" id="33524"/>
    <lineage>
        <taxon>Eukaryota</taxon>
        <taxon>Metazoa</taxon>
        <taxon>Chordata</taxon>
        <taxon>Craniata</taxon>
        <taxon>Vertebrata</taxon>
        <taxon>Euteleostomi</taxon>
        <taxon>Actinopterygii</taxon>
        <taxon>Neopterygii</taxon>
        <taxon>Teleostei</taxon>
        <taxon>Neoteleostei</taxon>
        <taxon>Acanthomorphata</taxon>
        <taxon>Ovalentaria</taxon>
        <taxon>Atherinomorphae</taxon>
        <taxon>Cyprinodontiformes</taxon>
        <taxon>Goodeidae</taxon>
        <taxon>Ilyodon</taxon>
    </lineage>
</organism>
<evidence type="ECO:0000256" key="1">
    <source>
        <dbReference type="SAM" id="SignalP"/>
    </source>
</evidence>
<accession>A0ABV0U0H9</accession>
<evidence type="ECO:0008006" key="4">
    <source>
        <dbReference type="Google" id="ProtNLM"/>
    </source>
</evidence>
<dbReference type="EMBL" id="JAHRIQ010053248">
    <property type="protein sequence ID" value="MEQ2238680.1"/>
    <property type="molecule type" value="Genomic_DNA"/>
</dbReference>
<keyword evidence="3" id="KW-1185">Reference proteome</keyword>
<keyword evidence="1" id="KW-0732">Signal</keyword>
<protein>
    <recommendedName>
        <fullName evidence="4">Secreted protein</fullName>
    </recommendedName>
</protein>
<sequence>MRSWSCSSAALRPRLLLSVVVEAADSVVEAAEVRTTWRVGTELFTCSDSWSAQRADVPPTPTCSIKVGFSLVHMFHQNWFNSVYLYSANSQHMSSQGSS</sequence>
<gene>
    <name evidence="2" type="ORF">ILYODFUR_035686</name>
</gene>
<evidence type="ECO:0000313" key="2">
    <source>
        <dbReference type="EMBL" id="MEQ2238680.1"/>
    </source>
</evidence>
<feature type="chain" id="PRO_5045610446" description="Secreted protein" evidence="1">
    <location>
        <begin position="31"/>
        <end position="99"/>
    </location>
</feature>
<name>A0ABV0U0H9_9TELE</name>